<feature type="domain" description="C2H2-type" evidence="8">
    <location>
        <begin position="170"/>
        <end position="192"/>
    </location>
</feature>
<dbReference type="PROSITE" id="PS00028">
    <property type="entry name" value="ZINC_FINGER_C2H2_1"/>
    <property type="match status" value="2"/>
</dbReference>
<dbReference type="InterPro" id="IPR036236">
    <property type="entry name" value="Znf_C2H2_sf"/>
</dbReference>
<dbReference type="InterPro" id="IPR013087">
    <property type="entry name" value="Znf_C2H2_type"/>
</dbReference>
<evidence type="ECO:0000313" key="10">
    <source>
        <dbReference type="Proteomes" id="UP000545332"/>
    </source>
</evidence>
<dbReference type="OrthoDB" id="434647at2759"/>
<evidence type="ECO:0000256" key="7">
    <source>
        <dbReference type="SAM" id="MobiDB-lite"/>
    </source>
</evidence>
<evidence type="ECO:0000256" key="4">
    <source>
        <dbReference type="ARBA" id="ARBA00022771"/>
    </source>
</evidence>
<comment type="subcellular location">
    <subcellularLocation>
        <location evidence="1">Nucleus</location>
    </subcellularLocation>
</comment>
<dbReference type="PANTHER" id="PTHR23067:SF6">
    <property type="entry name" value="ZINC FINGER PROTEIN 385C"/>
    <property type="match status" value="1"/>
</dbReference>
<keyword evidence="2" id="KW-0479">Metal-binding</keyword>
<dbReference type="GO" id="GO:0008270">
    <property type="term" value="F:zinc ion binding"/>
    <property type="evidence" value="ECO:0007669"/>
    <property type="project" value="UniProtKB-KW"/>
</dbReference>
<dbReference type="Pfam" id="PF12874">
    <property type="entry name" value="zf-met"/>
    <property type="match status" value="4"/>
</dbReference>
<feature type="domain" description="C2H2-type" evidence="8">
    <location>
        <begin position="362"/>
        <end position="384"/>
    </location>
</feature>
<dbReference type="Proteomes" id="UP000545332">
    <property type="component" value="Unassembled WGS sequence"/>
</dbReference>
<dbReference type="SMART" id="SM00355">
    <property type="entry name" value="ZnF_C2H2"/>
    <property type="match status" value="4"/>
</dbReference>
<feature type="non-terminal residue" evidence="9">
    <location>
        <position position="1"/>
    </location>
</feature>
<sequence length="486" mass="51822">RSPEAERAAEPAGCAPEQRAKRERKQPSFTLCDVCNIQLNSAAQAQIHCNGKSHQKRLKQLNKGKVPAAQAPKTGVSVAADASGSGCSTSAPRHAGPAGHSSPLLASLPIPGRPLHAPLDIKHFLTFRLNGTSPLNLFPNFNTMDPVQKAVISHTFGMPAPLKKKQFISCNICHLRFNSANQAEAHYKGHKHARRLKAIEAMKSKQKTAAAAGRDKAGDVPAAPEGDGSSAGRGRYDQYLEGRGAECGGNELGWEQEWEQPRGVSGMAAGDTGCPPGGSADGDKDEGRRSKQHLYCPTCKVTVNSLSQLEAHNTGAKHKSMLEGHSAQLRRGRGRLLARAGHKAKRIGNKGSINIQNKAFHCQVCEIYVNSETQLKQHMSSRRHKDRLAGKPPKPKYSPYNKLQKNAALASKLALQKQLSKTLAGRFLPSPLATAAVCAVPGPLALRPAAAAAATLFQAPLLGPALFRTPPAPVRATPGPIVFAPY</sequence>
<protein>
    <submittedName>
        <fullName evidence="9">Z385B protein</fullName>
    </submittedName>
</protein>
<dbReference type="Gene3D" id="3.30.160.60">
    <property type="entry name" value="Classic Zinc Finger"/>
    <property type="match status" value="4"/>
</dbReference>
<feature type="region of interest" description="Disordered" evidence="7">
    <location>
        <begin position="64"/>
        <end position="104"/>
    </location>
</feature>
<evidence type="ECO:0000256" key="3">
    <source>
        <dbReference type="ARBA" id="ARBA00022737"/>
    </source>
</evidence>
<feature type="region of interest" description="Disordered" evidence="7">
    <location>
        <begin position="203"/>
        <end position="236"/>
    </location>
</feature>
<keyword evidence="6" id="KW-0539">Nucleus</keyword>
<feature type="region of interest" description="Disordered" evidence="7">
    <location>
        <begin position="264"/>
        <end position="290"/>
    </location>
</feature>
<accession>A0A7K4JWA8</accession>
<dbReference type="GO" id="GO:0003676">
    <property type="term" value="F:nucleic acid binding"/>
    <property type="evidence" value="ECO:0007669"/>
    <property type="project" value="InterPro"/>
</dbReference>
<keyword evidence="10" id="KW-1185">Reference proteome</keyword>
<evidence type="ECO:0000259" key="8">
    <source>
        <dbReference type="PROSITE" id="PS00028"/>
    </source>
</evidence>
<gene>
    <name evidence="9" type="primary">Znf385b_0</name>
    <name evidence="9" type="ORF">CRYSOU_R12856</name>
</gene>
<keyword evidence="5" id="KW-0862">Zinc</keyword>
<keyword evidence="4" id="KW-0863">Zinc-finger</keyword>
<name>A0A7K4JWA8_9AVES</name>
<evidence type="ECO:0000256" key="1">
    <source>
        <dbReference type="ARBA" id="ARBA00004123"/>
    </source>
</evidence>
<dbReference type="GO" id="GO:0005634">
    <property type="term" value="C:nucleus"/>
    <property type="evidence" value="ECO:0007669"/>
    <property type="project" value="UniProtKB-SubCell"/>
</dbReference>
<dbReference type="SMART" id="SM00451">
    <property type="entry name" value="ZnF_U1"/>
    <property type="match status" value="4"/>
</dbReference>
<proteinExistence type="predicted"/>
<comment type="caution">
    <text evidence="9">The sequence shown here is derived from an EMBL/GenBank/DDBJ whole genome shotgun (WGS) entry which is preliminary data.</text>
</comment>
<feature type="non-terminal residue" evidence="9">
    <location>
        <position position="486"/>
    </location>
</feature>
<dbReference type="PANTHER" id="PTHR23067">
    <property type="entry name" value="DOUBLE-STRANDED RNA-BINDING ZINC FINGER PROTEIN"/>
    <property type="match status" value="1"/>
</dbReference>
<evidence type="ECO:0000313" key="9">
    <source>
        <dbReference type="EMBL" id="NWI08344.1"/>
    </source>
</evidence>
<feature type="region of interest" description="Disordered" evidence="7">
    <location>
        <begin position="1"/>
        <end position="25"/>
    </location>
</feature>
<dbReference type="EMBL" id="VWPX01000529">
    <property type="protein sequence ID" value="NWI08344.1"/>
    <property type="molecule type" value="Genomic_DNA"/>
</dbReference>
<keyword evidence="3" id="KW-0677">Repeat</keyword>
<reference evidence="9 10" key="1">
    <citation type="submission" date="2019-09" db="EMBL/GenBank/DDBJ databases">
        <title>Bird 10,000 Genomes (B10K) Project - Family phase.</title>
        <authorList>
            <person name="Zhang G."/>
        </authorList>
    </citation>
    <scope>NUCLEOTIDE SEQUENCE [LARGE SCALE GENOMIC DNA]</scope>
    <source>
        <strain evidence="9">B10K-MSB-42743</strain>
        <tissue evidence="9">Heart</tissue>
    </source>
</reference>
<dbReference type="AlphaFoldDB" id="A0A7K4JWA8"/>
<dbReference type="InterPro" id="IPR051845">
    <property type="entry name" value="Znf385"/>
</dbReference>
<evidence type="ECO:0000256" key="5">
    <source>
        <dbReference type="ARBA" id="ARBA00022833"/>
    </source>
</evidence>
<dbReference type="SUPFAM" id="SSF57667">
    <property type="entry name" value="beta-beta-alpha zinc fingers"/>
    <property type="match status" value="4"/>
</dbReference>
<dbReference type="InterPro" id="IPR003604">
    <property type="entry name" value="Matrin/U1-like-C_Znf_C2H2"/>
</dbReference>
<feature type="region of interest" description="Disordered" evidence="7">
    <location>
        <begin position="376"/>
        <end position="399"/>
    </location>
</feature>
<evidence type="ECO:0000256" key="6">
    <source>
        <dbReference type="ARBA" id="ARBA00023242"/>
    </source>
</evidence>
<evidence type="ECO:0000256" key="2">
    <source>
        <dbReference type="ARBA" id="ARBA00022723"/>
    </source>
</evidence>
<organism evidence="9 10">
    <name type="scientific">Crypturellus soui</name>
    <dbReference type="NCBI Taxonomy" id="458187"/>
    <lineage>
        <taxon>Eukaryota</taxon>
        <taxon>Metazoa</taxon>
        <taxon>Chordata</taxon>
        <taxon>Craniata</taxon>
        <taxon>Vertebrata</taxon>
        <taxon>Euteleostomi</taxon>
        <taxon>Archelosauria</taxon>
        <taxon>Archosauria</taxon>
        <taxon>Dinosauria</taxon>
        <taxon>Saurischia</taxon>
        <taxon>Theropoda</taxon>
        <taxon>Coelurosauria</taxon>
        <taxon>Aves</taxon>
        <taxon>Palaeognathae</taxon>
        <taxon>Tinamiformes</taxon>
        <taxon>Tinamidae</taxon>
        <taxon>Crypturellus</taxon>
    </lineage>
</organism>